<dbReference type="AlphaFoldDB" id="M6W3D0"/>
<proteinExistence type="predicted"/>
<organism evidence="1 2">
    <name type="scientific">Leptospira santarosai str. CBC1416</name>
    <dbReference type="NCBI Taxonomy" id="1193059"/>
    <lineage>
        <taxon>Bacteria</taxon>
        <taxon>Pseudomonadati</taxon>
        <taxon>Spirochaetota</taxon>
        <taxon>Spirochaetia</taxon>
        <taxon>Leptospirales</taxon>
        <taxon>Leptospiraceae</taxon>
        <taxon>Leptospira</taxon>
    </lineage>
</organism>
<evidence type="ECO:0000313" key="2">
    <source>
        <dbReference type="Proteomes" id="UP000012149"/>
    </source>
</evidence>
<accession>M6W3D0</accession>
<dbReference type="EMBL" id="AKWE02000017">
    <property type="protein sequence ID" value="EMO59739.1"/>
    <property type="molecule type" value="Genomic_DNA"/>
</dbReference>
<comment type="caution">
    <text evidence="1">The sequence shown here is derived from an EMBL/GenBank/DDBJ whole genome shotgun (WGS) entry which is preliminary data.</text>
</comment>
<evidence type="ECO:0000313" key="1">
    <source>
        <dbReference type="EMBL" id="EMO59739.1"/>
    </source>
</evidence>
<gene>
    <name evidence="1" type="ORF">LEP1GSC161_0274</name>
</gene>
<sequence length="76" mass="8767">MNTTTENRPYLDRKTFERAIEGDCNVQIFTIWDLYTELTNTAKMEPTYAVRAIAELGWGIEGLVARLVEQGVELWN</sequence>
<dbReference type="Proteomes" id="UP000012149">
    <property type="component" value="Unassembled WGS sequence"/>
</dbReference>
<name>M6W3D0_9LEPT</name>
<protein>
    <submittedName>
        <fullName evidence="1">Uncharacterized protein</fullName>
    </submittedName>
</protein>
<reference evidence="1 2" key="1">
    <citation type="submission" date="2013-01" db="EMBL/GenBank/DDBJ databases">
        <authorList>
            <person name="Harkins D.M."/>
            <person name="Durkin A.S."/>
            <person name="Brinkac L.M."/>
            <person name="Haft D.H."/>
            <person name="Selengut J.D."/>
            <person name="Sanka R."/>
            <person name="DePew J."/>
            <person name="Purushe J."/>
            <person name="Matthias M.A."/>
            <person name="Vinetz J.M."/>
            <person name="Sutton G.G."/>
            <person name="Nierman W.C."/>
            <person name="Fouts D.E."/>
        </authorList>
    </citation>
    <scope>NUCLEOTIDE SEQUENCE [LARGE SCALE GENOMIC DNA]</scope>
    <source>
        <strain evidence="1 2">CBC1416</strain>
    </source>
</reference>